<protein>
    <submittedName>
        <fullName evidence="3">Alpha/beta hydrolase</fullName>
    </submittedName>
</protein>
<dbReference type="AlphaFoldDB" id="A0A941ATR4"/>
<dbReference type="InterPro" id="IPR000801">
    <property type="entry name" value="Esterase-like"/>
</dbReference>
<dbReference type="EMBL" id="JAGKSQ010000006">
    <property type="protein sequence ID" value="MBP3952499.1"/>
    <property type="molecule type" value="Genomic_DNA"/>
</dbReference>
<accession>A0A941ATR4</accession>
<dbReference type="SUPFAM" id="SSF53474">
    <property type="entry name" value="alpha/beta-Hydrolases"/>
    <property type="match status" value="1"/>
</dbReference>
<evidence type="ECO:0000313" key="4">
    <source>
        <dbReference type="Proteomes" id="UP000678228"/>
    </source>
</evidence>
<keyword evidence="4" id="KW-1185">Reference proteome</keyword>
<reference evidence="3" key="1">
    <citation type="submission" date="2021-03" db="EMBL/GenBank/DDBJ databases">
        <title>Bacillus suaedae sp. nov., isolated from Suaeda aralocaspica.</title>
        <authorList>
            <person name="Lei R.F.R."/>
        </authorList>
    </citation>
    <scope>NUCLEOTIDE SEQUENCE</scope>
    <source>
        <strain evidence="3">YZJH907-2</strain>
    </source>
</reference>
<keyword evidence="2 3" id="KW-0378">Hydrolase</keyword>
<comment type="caution">
    <text evidence="3">The sequence shown here is derived from an EMBL/GenBank/DDBJ whole genome shotgun (WGS) entry which is preliminary data.</text>
</comment>
<proteinExistence type="inferred from homology"/>
<evidence type="ECO:0000313" key="3">
    <source>
        <dbReference type="EMBL" id="MBP3952499.1"/>
    </source>
</evidence>
<organism evidence="3 4">
    <name type="scientific">Halalkalibacter suaedae</name>
    <dbReference type="NCBI Taxonomy" id="2822140"/>
    <lineage>
        <taxon>Bacteria</taxon>
        <taxon>Bacillati</taxon>
        <taxon>Bacillota</taxon>
        <taxon>Bacilli</taxon>
        <taxon>Bacillales</taxon>
        <taxon>Bacillaceae</taxon>
        <taxon>Halalkalibacter</taxon>
    </lineage>
</organism>
<comment type="similarity">
    <text evidence="1">Belongs to the esterase D family.</text>
</comment>
<sequence>MNQIIIDTENSKLLLEQFKLAGTSQFNMVSKKDIEYRVFISVPTIEPPSEGFPVIYLLDGNAVFGTVVEAIRIQSRKPEKTGISPAIIVGIGYPVDEPFFEQRFFDYTLGPAEIDILLKNEQTSIPAHGGAKQFLDFIEQELKPIIKQNYPINLNKQTLFGHSLGGLFVLYTMFSRSSSFQTYISGSPSLHWNKTLLLEVEKSFVISVQQQKIDQELLIGVGELERWKNQEMGVYSKELVNRLNEFQNDGLHVKYLTFPGEGHVSVLLPLINELLRFSLKV</sequence>
<dbReference type="Gene3D" id="3.40.50.1820">
    <property type="entry name" value="alpha/beta hydrolase"/>
    <property type="match status" value="1"/>
</dbReference>
<dbReference type="PANTHER" id="PTHR40841:SF2">
    <property type="entry name" value="SIDEROPHORE-DEGRADING ESTERASE (EUROFUNG)"/>
    <property type="match status" value="1"/>
</dbReference>
<dbReference type="Pfam" id="PF00756">
    <property type="entry name" value="Esterase"/>
    <property type="match status" value="1"/>
</dbReference>
<dbReference type="RefSeq" id="WP_210598260.1">
    <property type="nucleotide sequence ID" value="NZ_JAGKSQ010000006.1"/>
</dbReference>
<dbReference type="Proteomes" id="UP000678228">
    <property type="component" value="Unassembled WGS sequence"/>
</dbReference>
<name>A0A941ATR4_9BACI</name>
<dbReference type="InterPro" id="IPR052558">
    <property type="entry name" value="Siderophore_Hydrolase_D"/>
</dbReference>
<dbReference type="PANTHER" id="PTHR40841">
    <property type="entry name" value="SIDEROPHORE TRIACETYLFUSARININE C ESTERASE"/>
    <property type="match status" value="1"/>
</dbReference>
<gene>
    <name evidence="3" type="ORF">J7W16_15345</name>
</gene>
<evidence type="ECO:0000256" key="2">
    <source>
        <dbReference type="ARBA" id="ARBA00022801"/>
    </source>
</evidence>
<dbReference type="InterPro" id="IPR029058">
    <property type="entry name" value="AB_hydrolase_fold"/>
</dbReference>
<evidence type="ECO:0000256" key="1">
    <source>
        <dbReference type="ARBA" id="ARBA00005622"/>
    </source>
</evidence>
<dbReference type="GO" id="GO:0016788">
    <property type="term" value="F:hydrolase activity, acting on ester bonds"/>
    <property type="evidence" value="ECO:0007669"/>
    <property type="project" value="TreeGrafter"/>
</dbReference>